<evidence type="ECO:0000259" key="2">
    <source>
        <dbReference type="Pfam" id="PF05036"/>
    </source>
</evidence>
<gene>
    <name evidence="3" type="ORF">GX576_07650</name>
</gene>
<dbReference type="EMBL" id="JAAYYV010000203">
    <property type="protein sequence ID" value="NLF54256.1"/>
    <property type="molecule type" value="Genomic_DNA"/>
</dbReference>
<feature type="domain" description="SPOR" evidence="2">
    <location>
        <begin position="170"/>
        <end position="234"/>
    </location>
</feature>
<dbReference type="GO" id="GO:0042834">
    <property type="term" value="F:peptidoglycan binding"/>
    <property type="evidence" value="ECO:0007669"/>
    <property type="project" value="InterPro"/>
</dbReference>
<evidence type="ECO:0000313" key="3">
    <source>
        <dbReference type="EMBL" id="NLF54256.1"/>
    </source>
</evidence>
<sequence>MSNLRLLLILLLAFNVLAFAAIRGWLGSAGHEGEPERISNQLNPERIRLLEDSPPPAARASAPDDAPAETVAVAAAPVAQTSTEAQVPDAPDGAVADTADDGQAPAPAVAPSALRAPPPPPTPSATEARAATAQCFAWGGLSEAEAGQLLAALRREGVEGRRGPHDIPVSWWVRIAPEGGLEGAQERSRALRALGIEDFYIAQDEGPSQYAISLGLFKTEAGAERMVEELRARGLLDAGFEPRMRQAIRVQADLSTEARDAVERSLPRVRRKRDDCGR</sequence>
<organism evidence="3 4">
    <name type="scientific">Thauera phenolivorans</name>
    <dbReference type="NCBI Taxonomy" id="1792543"/>
    <lineage>
        <taxon>Bacteria</taxon>
        <taxon>Pseudomonadati</taxon>
        <taxon>Pseudomonadota</taxon>
        <taxon>Betaproteobacteria</taxon>
        <taxon>Rhodocyclales</taxon>
        <taxon>Zoogloeaceae</taxon>
        <taxon>Thauera</taxon>
    </lineage>
</organism>
<dbReference type="InterPro" id="IPR007730">
    <property type="entry name" value="SPOR-like_dom"/>
</dbReference>
<feature type="region of interest" description="Disordered" evidence="1">
    <location>
        <begin position="51"/>
        <end position="128"/>
    </location>
</feature>
<dbReference type="OrthoDB" id="5298866at2"/>
<evidence type="ECO:0000313" key="4">
    <source>
        <dbReference type="Proteomes" id="UP000536534"/>
    </source>
</evidence>
<reference evidence="3 4" key="1">
    <citation type="journal article" date="2020" name="Biotechnol. Biofuels">
        <title>New insights from the biogas microbiome by comprehensive genome-resolved metagenomics of nearly 1600 species originating from multiple anaerobic digesters.</title>
        <authorList>
            <person name="Campanaro S."/>
            <person name="Treu L."/>
            <person name="Rodriguez-R L.M."/>
            <person name="Kovalovszki A."/>
            <person name="Ziels R.M."/>
            <person name="Maus I."/>
            <person name="Zhu X."/>
            <person name="Kougias P.G."/>
            <person name="Basile A."/>
            <person name="Luo G."/>
            <person name="Schluter A."/>
            <person name="Konstantinidis K.T."/>
            <person name="Angelidaki I."/>
        </authorList>
    </citation>
    <scope>NUCLEOTIDE SEQUENCE [LARGE SCALE GENOMIC DNA]</scope>
    <source>
        <strain evidence="3">AS06rmzACSIP_256</strain>
    </source>
</reference>
<name>A0A7X7LVQ0_9RHOO</name>
<protein>
    <submittedName>
        <fullName evidence="3">SPOR domain-containing protein</fullName>
    </submittedName>
</protein>
<comment type="caution">
    <text evidence="3">The sequence shown here is derived from an EMBL/GenBank/DDBJ whole genome shotgun (WGS) entry which is preliminary data.</text>
</comment>
<dbReference type="RefSeq" id="WP_068808780.1">
    <property type="nucleotide sequence ID" value="NZ_MBFM01000004.1"/>
</dbReference>
<dbReference type="Pfam" id="PF05036">
    <property type="entry name" value="SPOR"/>
    <property type="match status" value="1"/>
</dbReference>
<evidence type="ECO:0000256" key="1">
    <source>
        <dbReference type="SAM" id="MobiDB-lite"/>
    </source>
</evidence>
<dbReference type="AlphaFoldDB" id="A0A7X7LVQ0"/>
<dbReference type="Proteomes" id="UP000536534">
    <property type="component" value="Unassembled WGS sequence"/>
</dbReference>
<feature type="compositionally biased region" description="Low complexity" evidence="1">
    <location>
        <begin position="58"/>
        <end position="79"/>
    </location>
</feature>
<feature type="compositionally biased region" description="Low complexity" evidence="1">
    <location>
        <begin position="104"/>
        <end position="115"/>
    </location>
</feature>
<accession>A0A7X7LVQ0</accession>
<proteinExistence type="predicted"/>